<dbReference type="Proteomes" id="UP000435957">
    <property type="component" value="Unassembled WGS sequence"/>
</dbReference>
<sequence>MSEPASRRGFRPLADMASGLVDPMLQKRAGINLALLQSWEDIVGPAIGATSRPLRIIWPRRLHEDDPFSPATLIIACEGFAALQVQHETGEIISRINGFLGFSAVGRIRIEQKPPVIPAKRRIKRLAPLGPAEERRIDKATDGIEDDALRAALARLGKNILAEKRTIGRKDGKDS</sequence>
<evidence type="ECO:0000313" key="1">
    <source>
        <dbReference type="EMBL" id="KAB2703319.1"/>
    </source>
</evidence>
<dbReference type="EMBL" id="WBWF01000008">
    <property type="protein sequence ID" value="KAB2703319.1"/>
    <property type="molecule type" value="Genomic_DNA"/>
</dbReference>
<dbReference type="Proteomes" id="UP000216363">
    <property type="component" value="Unassembled WGS sequence"/>
</dbReference>
<evidence type="ECO:0000313" key="3">
    <source>
        <dbReference type="Proteomes" id="UP000216363"/>
    </source>
</evidence>
<dbReference type="RefSeq" id="WP_012090872.1">
    <property type="nucleotide sequence ID" value="NZ_JBHEEP010000006.1"/>
</dbReference>
<dbReference type="InterPro" id="IPR010593">
    <property type="entry name" value="DUF1159"/>
</dbReference>
<dbReference type="InterPro" id="IPR007922">
    <property type="entry name" value="DciA-like"/>
</dbReference>
<name>A0A256GNM0_9HYPH</name>
<evidence type="ECO:0000313" key="4">
    <source>
        <dbReference type="Proteomes" id="UP000435957"/>
    </source>
</evidence>
<organism evidence="2 3">
    <name type="scientific">Brucella lupini</name>
    <dbReference type="NCBI Taxonomy" id="255457"/>
    <lineage>
        <taxon>Bacteria</taxon>
        <taxon>Pseudomonadati</taxon>
        <taxon>Pseudomonadota</taxon>
        <taxon>Alphaproteobacteria</taxon>
        <taxon>Hyphomicrobiales</taxon>
        <taxon>Brucellaceae</taxon>
        <taxon>Brucella/Ochrobactrum group</taxon>
        <taxon>Brucella</taxon>
    </lineage>
</organism>
<dbReference type="EMBL" id="NNRN01000049">
    <property type="protein sequence ID" value="OYR28765.1"/>
    <property type="molecule type" value="Genomic_DNA"/>
</dbReference>
<gene>
    <name evidence="2" type="ORF">CES86_2921</name>
    <name evidence="1" type="ORF">F9L03_12735</name>
</gene>
<dbReference type="Pfam" id="PF05258">
    <property type="entry name" value="DciA"/>
    <property type="match status" value="1"/>
</dbReference>
<proteinExistence type="predicted"/>
<dbReference type="PIRSF" id="PIRSF032064">
    <property type="entry name" value="UCP032064"/>
    <property type="match status" value="1"/>
</dbReference>
<protein>
    <submittedName>
        <fullName evidence="1">DUF721 domain-containing protein</fullName>
    </submittedName>
</protein>
<comment type="caution">
    <text evidence="2">The sequence shown here is derived from an EMBL/GenBank/DDBJ whole genome shotgun (WGS) entry which is preliminary data.</text>
</comment>
<dbReference type="AlphaFoldDB" id="A0A256GNM0"/>
<reference evidence="2 3" key="1">
    <citation type="submission" date="2017-07" db="EMBL/GenBank/DDBJ databases">
        <title>Draft genome of Ochrobactrum lupini type strain LUP21.</title>
        <authorList>
            <person name="Krzyzanowska D.M."/>
            <person name="Jafra S."/>
        </authorList>
    </citation>
    <scope>NUCLEOTIDE SEQUENCE [LARGE SCALE GENOMIC DNA]</scope>
    <source>
        <strain evidence="2 3">LUP21</strain>
    </source>
</reference>
<keyword evidence="4" id="KW-1185">Reference proteome</keyword>
<accession>A0A256GNM0</accession>
<evidence type="ECO:0000313" key="2">
    <source>
        <dbReference type="EMBL" id="OYR28765.1"/>
    </source>
</evidence>
<reference evidence="1 4" key="2">
    <citation type="submission" date="2019-09" db="EMBL/GenBank/DDBJ databases">
        <title>Taxonomic organization of the family Brucellaceae based on a phylogenomic approach.</title>
        <authorList>
            <person name="Leclercq S."/>
            <person name="Cloeckaert A."/>
            <person name="Zygmunt M.S."/>
        </authorList>
    </citation>
    <scope>NUCLEOTIDE SEQUENCE [LARGE SCALE GENOMIC DNA]</scope>
    <source>
        <strain evidence="1 4">LUP23</strain>
    </source>
</reference>